<dbReference type="AlphaFoldDB" id="A0AAV4LSB6"/>
<evidence type="ECO:0000313" key="2">
    <source>
        <dbReference type="Proteomes" id="UP001497744"/>
    </source>
</evidence>
<dbReference type="EMBL" id="BPLF01000002">
    <property type="protein sequence ID" value="GIX62785.1"/>
    <property type="molecule type" value="Genomic_DNA"/>
</dbReference>
<keyword evidence="2" id="KW-1185">Reference proteome</keyword>
<dbReference type="GeneID" id="94194266"/>
<reference evidence="1 2" key="1">
    <citation type="submission" date="2021-06" db="EMBL/GenBank/DDBJ databases">
        <title>Genome sequence of Babesia caballi.</title>
        <authorList>
            <person name="Yamagishi J."/>
            <person name="Kidaka T."/>
            <person name="Ochi A."/>
        </authorList>
    </citation>
    <scope>NUCLEOTIDE SEQUENCE [LARGE SCALE GENOMIC DNA]</scope>
    <source>
        <strain evidence="1">USDA-D6B2</strain>
    </source>
</reference>
<organism evidence="1 2">
    <name type="scientific">Babesia caballi</name>
    <dbReference type="NCBI Taxonomy" id="5871"/>
    <lineage>
        <taxon>Eukaryota</taxon>
        <taxon>Sar</taxon>
        <taxon>Alveolata</taxon>
        <taxon>Apicomplexa</taxon>
        <taxon>Aconoidasida</taxon>
        <taxon>Piroplasmida</taxon>
        <taxon>Babesiidae</taxon>
        <taxon>Babesia</taxon>
    </lineage>
</organism>
<protein>
    <submittedName>
        <fullName evidence="1">Variant erythrocyte surface antigen-1 family protein</fullName>
    </submittedName>
</protein>
<dbReference type="RefSeq" id="XP_067714854.1">
    <property type="nucleotide sequence ID" value="XM_067858753.1"/>
</dbReference>
<sequence>MSEKRSLTEAPKNLKEAIDWLASIEGYGASSWSGWGKSDELSRALQSLPGLNDAKDKALGNGKSLDGFIKALANGLAGFLGYGGSLTIDGDGIIKKEDGYNSTYENSQWPGGADEQKQCALIFLGCALTVFYCISYLYWRCHENGGGWQGMNLAGVGGFGPLYFLQSMGYTPGQFNNVKSGKEIANRLGDGHNGIDDFAKAPNSVSSEYINFFNNLVQYQPSEALKHPLASCCKLATKFFESQSKLPTNAKQITKAITEIKTTLETLSQTSGSSYKNGTSMHNPYDALNLKLTDLFTKVTKFKPNEASTTTAVVHGDGGNTGQPTNQSSPVAPVAGTLTTLGLGGGAAAAYIFNLGGAKTIVNGLLRIG</sequence>
<gene>
    <name evidence="1" type="ORF">BcabD6B2_22200</name>
</gene>
<accession>A0AAV4LSB6</accession>
<dbReference type="Proteomes" id="UP001497744">
    <property type="component" value="Unassembled WGS sequence"/>
</dbReference>
<evidence type="ECO:0000313" key="1">
    <source>
        <dbReference type="EMBL" id="GIX62785.1"/>
    </source>
</evidence>
<proteinExistence type="predicted"/>
<comment type="caution">
    <text evidence="1">The sequence shown here is derived from an EMBL/GenBank/DDBJ whole genome shotgun (WGS) entry which is preliminary data.</text>
</comment>
<name>A0AAV4LSB6_BABCB</name>